<comment type="caution">
    <text evidence="1">The sequence shown here is derived from an EMBL/GenBank/DDBJ whole genome shotgun (WGS) entry which is preliminary data.</text>
</comment>
<dbReference type="EMBL" id="JAUSRR010000008">
    <property type="protein sequence ID" value="MDP9925567.1"/>
    <property type="molecule type" value="Genomic_DNA"/>
</dbReference>
<evidence type="ECO:0008006" key="3">
    <source>
        <dbReference type="Google" id="ProtNLM"/>
    </source>
</evidence>
<sequence>MARDMLGSRKTQYICRTRPFGHKTMKRLKDETLSIRTSADIKQLLKLAAVREHRSVASMVEVLVLAYAQVHGLEAAPVAPINAGERKKKHGTD</sequence>
<name>A0AAW8E161_9BURK</name>
<gene>
    <name evidence="1" type="ORF">J2W25_004610</name>
</gene>
<evidence type="ECO:0000313" key="1">
    <source>
        <dbReference type="EMBL" id="MDP9925567.1"/>
    </source>
</evidence>
<protein>
    <recommendedName>
        <fullName evidence="3">Ribbon-helix-helix protein CopG domain-containing protein</fullName>
    </recommendedName>
</protein>
<dbReference type="RefSeq" id="WP_307637789.1">
    <property type="nucleotide sequence ID" value="NZ_JAUSRR010000008.1"/>
</dbReference>
<dbReference type="AlphaFoldDB" id="A0AAW8E161"/>
<dbReference type="Proteomes" id="UP001244295">
    <property type="component" value="Unassembled WGS sequence"/>
</dbReference>
<accession>A0AAW8E161</accession>
<organism evidence="1 2">
    <name type="scientific">Variovorax boronicumulans</name>
    <dbReference type="NCBI Taxonomy" id="436515"/>
    <lineage>
        <taxon>Bacteria</taxon>
        <taxon>Pseudomonadati</taxon>
        <taxon>Pseudomonadota</taxon>
        <taxon>Betaproteobacteria</taxon>
        <taxon>Burkholderiales</taxon>
        <taxon>Comamonadaceae</taxon>
        <taxon>Variovorax</taxon>
    </lineage>
</organism>
<reference evidence="1" key="1">
    <citation type="submission" date="2023-07" db="EMBL/GenBank/DDBJ databases">
        <title>Sorghum-associated microbial communities from plants grown in Nebraska, USA.</title>
        <authorList>
            <person name="Schachtman D."/>
        </authorList>
    </citation>
    <scope>NUCLEOTIDE SEQUENCE</scope>
    <source>
        <strain evidence="1">DS2795</strain>
    </source>
</reference>
<proteinExistence type="predicted"/>
<evidence type="ECO:0000313" key="2">
    <source>
        <dbReference type="Proteomes" id="UP001244295"/>
    </source>
</evidence>